<proteinExistence type="predicted"/>
<dbReference type="EMBL" id="AMWG01000021">
    <property type="protein sequence ID" value="ELP35124.1"/>
    <property type="molecule type" value="Genomic_DNA"/>
</dbReference>
<dbReference type="PATRIC" id="fig|993516.3.peg.1187"/>
<dbReference type="Proteomes" id="UP000010959">
    <property type="component" value="Unassembled WGS sequence"/>
</dbReference>
<name>L7CLG6_RHOBT</name>
<evidence type="ECO:0000313" key="1">
    <source>
        <dbReference type="EMBL" id="ELP35124.1"/>
    </source>
</evidence>
<accession>L7CLG6</accession>
<organism evidence="1 2">
    <name type="scientific">Rhodopirellula baltica SWK14</name>
    <dbReference type="NCBI Taxonomy" id="993516"/>
    <lineage>
        <taxon>Bacteria</taxon>
        <taxon>Pseudomonadati</taxon>
        <taxon>Planctomycetota</taxon>
        <taxon>Planctomycetia</taxon>
        <taxon>Pirellulales</taxon>
        <taxon>Pirellulaceae</taxon>
        <taxon>Rhodopirellula</taxon>
    </lineage>
</organism>
<reference evidence="1 2" key="1">
    <citation type="journal article" date="2013" name="Mar. Genomics">
        <title>Expression of sulfatases in Rhodopirellula baltica and the diversity of sulfatases in the genus Rhodopirellula.</title>
        <authorList>
            <person name="Wegner C.E."/>
            <person name="Richter-Heitmann T."/>
            <person name="Klindworth A."/>
            <person name="Klockow C."/>
            <person name="Richter M."/>
            <person name="Achstetter T."/>
            <person name="Glockner F.O."/>
            <person name="Harder J."/>
        </authorList>
    </citation>
    <scope>NUCLEOTIDE SEQUENCE [LARGE SCALE GENOMIC DNA]</scope>
    <source>
        <strain evidence="1 2">SWK14</strain>
    </source>
</reference>
<evidence type="ECO:0000313" key="2">
    <source>
        <dbReference type="Proteomes" id="UP000010959"/>
    </source>
</evidence>
<protein>
    <submittedName>
        <fullName evidence="1">Uncharacterized protein</fullName>
    </submittedName>
</protein>
<dbReference type="AlphaFoldDB" id="L7CLG6"/>
<sequence length="67" mass="7220">MAHLAWRSIDKSLKRIVGATTDPSWECARGASNQGTLDSVISVAILVPGINPSESVETSQAQFREHV</sequence>
<gene>
    <name evidence="1" type="ORF">RBSWK_01124</name>
</gene>
<comment type="caution">
    <text evidence="1">The sequence shown here is derived from an EMBL/GenBank/DDBJ whole genome shotgun (WGS) entry which is preliminary data.</text>
</comment>